<dbReference type="InterPro" id="IPR010158">
    <property type="entry name" value="Amidase_Cbmase"/>
</dbReference>
<dbReference type="NCBIfam" id="TIGR01879">
    <property type="entry name" value="hydantase"/>
    <property type="match status" value="1"/>
</dbReference>
<dbReference type="Proteomes" id="UP001597318">
    <property type="component" value="Unassembled WGS sequence"/>
</dbReference>
<dbReference type="PANTHER" id="PTHR32494">
    <property type="entry name" value="ALLANTOATE DEIMINASE-RELATED"/>
    <property type="match status" value="1"/>
</dbReference>
<dbReference type="Gene3D" id="3.40.630.10">
    <property type="entry name" value="Zn peptidases"/>
    <property type="match status" value="1"/>
</dbReference>
<dbReference type="Pfam" id="PF07687">
    <property type="entry name" value="M20_dimer"/>
    <property type="match status" value="1"/>
</dbReference>
<dbReference type="InterPro" id="IPR002933">
    <property type="entry name" value="Peptidase_M20"/>
</dbReference>
<keyword evidence="5" id="KW-1185">Reference proteome</keyword>
<sequence length="413" mass="46480">MGEKESSALFIEIEQMVEWLAQFGRSQSGGVTRLLYTDSWQEAQYALKKKMEQLGLITNFDDVGNLFGRLKGTQEDAATILTGSHIDTVRDGGKYDGAYGIIAAVIAVQLLQEQYGTPKKNIEVVSLCEEEGSRFPMTYWGSGNITGVKSFDDIRDIKDSEEIQFEEAMNKAGFGQGNYLRPNRKDLECFLELHIEQGIVLEKEEMAIGLVSHIVGQRRYNVTVFGESNHAGTTPMMWRKDAMYAAAELIQALIGRGKETTPDLVVTVGQISIKPNIANVIPREVTFSVDIRHSEECVLDQFCDEVFRELELIANKHQTKLTIHNWMNEKPVKMSEKLNNLSEKILEEEQIPYKWMTSGAGHDSQIFGSFCPTSLLFVPSQNGISHSPLEFTKTKDLEIGIKVLMKVLYELAY</sequence>
<comment type="caution">
    <text evidence="4">The sequence shown here is derived from an EMBL/GenBank/DDBJ whole genome shotgun (WGS) entry which is preliminary data.</text>
</comment>
<evidence type="ECO:0000256" key="2">
    <source>
        <dbReference type="ARBA" id="ARBA00022801"/>
    </source>
</evidence>
<protein>
    <submittedName>
        <fullName evidence="4">Allantoate deiminase</fullName>
        <ecNumber evidence="4">3.5.3.9</ecNumber>
    </submittedName>
</protein>
<gene>
    <name evidence="4" type="primary">allC</name>
    <name evidence="4" type="ORF">ACFSKK_06935</name>
</gene>
<dbReference type="SUPFAM" id="SSF53187">
    <property type="entry name" value="Zn-dependent exopeptidases"/>
    <property type="match status" value="1"/>
</dbReference>
<dbReference type="InterPro" id="IPR036264">
    <property type="entry name" value="Bact_exopeptidase_dim_dom"/>
</dbReference>
<dbReference type="GO" id="GO:0047652">
    <property type="term" value="F:allantoate deiminase activity"/>
    <property type="evidence" value="ECO:0007669"/>
    <property type="project" value="UniProtKB-EC"/>
</dbReference>
<keyword evidence="2 4" id="KW-0378">Hydrolase</keyword>
<dbReference type="EMBL" id="JBHUIK010000001">
    <property type="protein sequence ID" value="MFD2213428.1"/>
    <property type="molecule type" value="Genomic_DNA"/>
</dbReference>
<evidence type="ECO:0000259" key="3">
    <source>
        <dbReference type="Pfam" id="PF07687"/>
    </source>
</evidence>
<name>A0ABW5BX64_9BACI</name>
<dbReference type="SUPFAM" id="SSF55031">
    <property type="entry name" value="Bacterial exopeptidase dimerisation domain"/>
    <property type="match status" value="1"/>
</dbReference>
<dbReference type="RefSeq" id="WP_247340890.1">
    <property type="nucleotide sequence ID" value="NZ_CP095550.1"/>
</dbReference>
<dbReference type="Pfam" id="PF01546">
    <property type="entry name" value="Peptidase_M20"/>
    <property type="match status" value="1"/>
</dbReference>
<feature type="domain" description="Peptidase M20 dimerisation" evidence="3">
    <location>
        <begin position="216"/>
        <end position="311"/>
    </location>
</feature>
<proteinExistence type="inferred from homology"/>
<dbReference type="PIRSF" id="PIRSF001235">
    <property type="entry name" value="Amidase_carbamoylase"/>
    <property type="match status" value="1"/>
</dbReference>
<dbReference type="PANTHER" id="PTHR32494:SF5">
    <property type="entry name" value="ALLANTOATE AMIDOHYDROLASE"/>
    <property type="match status" value="1"/>
</dbReference>
<accession>A0ABW5BX64</accession>
<dbReference type="CDD" id="cd03884">
    <property type="entry name" value="M20_bAS"/>
    <property type="match status" value="1"/>
</dbReference>
<evidence type="ECO:0000256" key="1">
    <source>
        <dbReference type="ARBA" id="ARBA00006153"/>
    </source>
</evidence>
<organism evidence="4 5">
    <name type="scientific">Metabacillus endolithicus</name>
    <dbReference type="NCBI Taxonomy" id="1535204"/>
    <lineage>
        <taxon>Bacteria</taxon>
        <taxon>Bacillati</taxon>
        <taxon>Bacillota</taxon>
        <taxon>Bacilli</taxon>
        <taxon>Bacillales</taxon>
        <taxon>Bacillaceae</taxon>
        <taxon>Metabacillus</taxon>
    </lineage>
</organism>
<evidence type="ECO:0000313" key="5">
    <source>
        <dbReference type="Proteomes" id="UP001597318"/>
    </source>
</evidence>
<reference evidence="5" key="1">
    <citation type="journal article" date="2019" name="Int. J. Syst. Evol. Microbiol.">
        <title>The Global Catalogue of Microorganisms (GCM) 10K type strain sequencing project: providing services to taxonomists for standard genome sequencing and annotation.</title>
        <authorList>
            <consortium name="The Broad Institute Genomics Platform"/>
            <consortium name="The Broad Institute Genome Sequencing Center for Infectious Disease"/>
            <person name="Wu L."/>
            <person name="Ma J."/>
        </authorList>
    </citation>
    <scope>NUCLEOTIDE SEQUENCE [LARGE SCALE GENOMIC DNA]</scope>
    <source>
        <strain evidence="5">CGMCC 1.15474</strain>
    </source>
</reference>
<evidence type="ECO:0000313" key="4">
    <source>
        <dbReference type="EMBL" id="MFD2213428.1"/>
    </source>
</evidence>
<dbReference type="NCBIfam" id="NF006771">
    <property type="entry name" value="PRK09290.1-5"/>
    <property type="match status" value="1"/>
</dbReference>
<dbReference type="Gene3D" id="3.30.70.360">
    <property type="match status" value="1"/>
</dbReference>
<dbReference type="NCBIfam" id="NF006768">
    <property type="entry name" value="PRK09290.1-1"/>
    <property type="match status" value="1"/>
</dbReference>
<dbReference type="EC" id="3.5.3.9" evidence="4"/>
<comment type="similarity">
    <text evidence="1">Belongs to the peptidase M20 family.</text>
</comment>
<dbReference type="InterPro" id="IPR011650">
    <property type="entry name" value="Peptidase_M20_dimer"/>
</dbReference>